<reference evidence="3 4" key="1">
    <citation type="submission" date="2015-09" db="EMBL/GenBank/DDBJ databases">
        <authorList>
            <consortium name="Pathogen Informatics"/>
        </authorList>
    </citation>
    <scope>NUCLEOTIDE SEQUENCE [LARGE SCALE GENOMIC DNA]</scope>
    <source>
        <strain evidence="3 4">2789STDY5834863</strain>
    </source>
</reference>
<sequence>MKTRKKWLRKTTAICTAALLGTAAIPSTAFAADSYASIEKDAWAKKVTEMASSYATSIEESQSLMSGMQSDMILKFEDSGRSLLGFVAPFDVSWLDNVTLSNDISFTEGKEGILMKVLLNDNKICTLEYYLDPDSQDIYMRIPELSDKYFKTNLEEAADQQAANIENDLEELTPDDSDADIPTDNFASAYSDSLSLTVSMMSDLSAAAPEASVVETLLDKYGSMLFDNVTEGESSQETLTAGDISQDCTVYEGQISAEDAVKTATAILEEAKSDSDIENILDTWTEKLSSNEDLHESFTKAVEDGLDFLKDADTGDSDDSHLNTRIWVDETGRIAGRKIEFQEGDKITPVLNWQMTRDGSDFGYLLSIETDDSGTLSLSGSGQIDGGKLNGTYKISQDDTAAAVIEVKDYDTESAKEGYLNGNYTITFPADSSEDTDSSLSMLENFALVLDLNSAKDSGSVALSVESAGSTLGSFTVTSGAGESVEIPDLTALGDVYDVTNEDDMSAYAATLDLTTLMDNLSNAGVPDEVITYVLSGGSNSDAEDVTDENASEAESDAASAEAGAA</sequence>
<feature type="compositionally biased region" description="Low complexity" evidence="1">
    <location>
        <begin position="557"/>
        <end position="566"/>
    </location>
</feature>
<accession>A0A174CUE7</accession>
<feature type="chain" id="PRO_5008019496" description="Tat pathway signal sequence domain protein" evidence="2">
    <location>
        <begin position="32"/>
        <end position="566"/>
    </location>
</feature>
<evidence type="ECO:0000256" key="1">
    <source>
        <dbReference type="SAM" id="MobiDB-lite"/>
    </source>
</evidence>
<feature type="signal peptide" evidence="2">
    <location>
        <begin position="1"/>
        <end position="31"/>
    </location>
</feature>
<dbReference type="AlphaFoldDB" id="A0A174CUE7"/>
<evidence type="ECO:0000313" key="4">
    <source>
        <dbReference type="Proteomes" id="UP000095431"/>
    </source>
</evidence>
<feature type="region of interest" description="Disordered" evidence="1">
    <location>
        <begin position="537"/>
        <end position="566"/>
    </location>
</feature>
<organism evidence="3 4">
    <name type="scientific">Blautia wexlerae</name>
    <dbReference type="NCBI Taxonomy" id="418240"/>
    <lineage>
        <taxon>Bacteria</taxon>
        <taxon>Bacillati</taxon>
        <taxon>Bacillota</taxon>
        <taxon>Clostridia</taxon>
        <taxon>Lachnospirales</taxon>
        <taxon>Lachnospiraceae</taxon>
        <taxon>Blautia</taxon>
    </lineage>
</organism>
<dbReference type="EMBL" id="CYZN01000012">
    <property type="protein sequence ID" value="CUO15236.1"/>
    <property type="molecule type" value="Genomic_DNA"/>
</dbReference>
<proteinExistence type="predicted"/>
<dbReference type="RefSeq" id="WP_008707522.1">
    <property type="nucleotide sequence ID" value="NZ_BTHH01000013.1"/>
</dbReference>
<keyword evidence="2" id="KW-0732">Signal</keyword>
<dbReference type="eggNOG" id="ENOG5032U3A">
    <property type="taxonomic scope" value="Bacteria"/>
</dbReference>
<gene>
    <name evidence="3" type="ORF">ERS852478_01984</name>
</gene>
<dbReference type="Proteomes" id="UP000095431">
    <property type="component" value="Unassembled WGS sequence"/>
</dbReference>
<evidence type="ECO:0000313" key="3">
    <source>
        <dbReference type="EMBL" id="CUO15236.1"/>
    </source>
</evidence>
<dbReference type="InterPro" id="IPR006311">
    <property type="entry name" value="TAT_signal"/>
</dbReference>
<feature type="compositionally biased region" description="Acidic residues" evidence="1">
    <location>
        <begin position="542"/>
        <end position="556"/>
    </location>
</feature>
<evidence type="ECO:0000256" key="2">
    <source>
        <dbReference type="SAM" id="SignalP"/>
    </source>
</evidence>
<name>A0A174CUE7_9FIRM</name>
<evidence type="ECO:0008006" key="5">
    <source>
        <dbReference type="Google" id="ProtNLM"/>
    </source>
</evidence>
<dbReference type="PROSITE" id="PS51318">
    <property type="entry name" value="TAT"/>
    <property type="match status" value="1"/>
</dbReference>
<protein>
    <recommendedName>
        <fullName evidence="5">Tat pathway signal sequence domain protein</fullName>
    </recommendedName>
</protein>